<dbReference type="PANTHER" id="PTHR35861">
    <property type="match status" value="1"/>
</dbReference>
<dbReference type="RefSeq" id="WP_089388207.1">
    <property type="nucleotide sequence ID" value="NZ_FZNM01000006.1"/>
</dbReference>
<proteinExistence type="inferred from homology"/>
<dbReference type="Gene3D" id="3.40.50.11780">
    <property type="match status" value="1"/>
</dbReference>
<dbReference type="EMBL" id="FZNM01000006">
    <property type="protein sequence ID" value="SNR51142.1"/>
    <property type="molecule type" value="Genomic_DNA"/>
</dbReference>
<evidence type="ECO:0000313" key="5">
    <source>
        <dbReference type="Proteomes" id="UP000198409"/>
    </source>
</evidence>
<reference evidence="4 6" key="3">
    <citation type="submission" date="2019-02" db="EMBL/GenBank/DDBJ databases">
        <authorList>
            <person name="Zhang G."/>
        </authorList>
    </citation>
    <scope>NUCLEOTIDE SEQUENCE [LARGE SCALE GENOMIC DNA]</scope>
    <source>
        <strain evidence="4 6">CMB17</strain>
    </source>
</reference>
<sequence>MTQSYQIPGVYSRPRSRAEGFARVRTDVAGFIGIAGPRHVGEARAVDDWQGYVAQFRTDDSGGAIPPPAGATLDKAVRDYFANGGRRLWIVNVASSVDALGPQQLLNRMLGIDNLAAWHGLELLLRQHEVALVALPDLDAEIMVEDDRYEPPGNQGDPCFRRCDRRAPSGVPTAHRAVTATGHGRVLSDDDMLWAQQYVLARLERERWRWFAIFAPPAGQTVARAIDWRERLTRATGGSDLGALYWPWLRVQDSPGAPEDLRSPVGAVAGVFAATDLAEGAHVAPANWPLTGVVGLETVIGDRENARAYDAGVNLLRGFAGQGTLIWGARTLLWQGPADAADPLSFVNARRCLSAIARTCEVIGQPMVFEPNSPLLRIRFHQMMVDYLLRVFASGALKGAVPEDGFFVQVNSVEESPEGHVECTIGVALAQPSEFIEFRIGRDGGVIERAEAA</sequence>
<reference evidence="5" key="1">
    <citation type="submission" date="2017-06" db="EMBL/GenBank/DDBJ databases">
        <authorList>
            <person name="Varghese N."/>
            <person name="Submissions S."/>
        </authorList>
    </citation>
    <scope>NUCLEOTIDE SEQUENCE [LARGE SCALE GENOMIC DNA]</scope>
    <source>
        <strain evidence="5">DSM 26170</strain>
    </source>
</reference>
<name>A0A238WXB4_9RHOB</name>
<dbReference type="Proteomes" id="UP000198409">
    <property type="component" value="Unassembled WGS sequence"/>
</dbReference>
<evidence type="ECO:0000256" key="1">
    <source>
        <dbReference type="ARBA" id="ARBA00008005"/>
    </source>
</evidence>
<evidence type="ECO:0000259" key="2">
    <source>
        <dbReference type="Pfam" id="PF04984"/>
    </source>
</evidence>
<protein>
    <submittedName>
        <fullName evidence="4">Phage tail sheath family protein</fullName>
    </submittedName>
    <submittedName>
        <fullName evidence="3">Phage tail sheath protein</fullName>
    </submittedName>
</protein>
<dbReference type="EMBL" id="SIRL01000006">
    <property type="protein sequence ID" value="TBN50105.1"/>
    <property type="molecule type" value="Genomic_DNA"/>
</dbReference>
<evidence type="ECO:0000313" key="4">
    <source>
        <dbReference type="EMBL" id="TBN50105.1"/>
    </source>
</evidence>
<reference evidence="3" key="2">
    <citation type="submission" date="2017-06" db="EMBL/GenBank/DDBJ databases">
        <authorList>
            <person name="Kim H.J."/>
            <person name="Triplett B.A."/>
        </authorList>
    </citation>
    <scope>NUCLEOTIDE SEQUENCE [LARGE SCALE GENOMIC DNA]</scope>
    <source>
        <strain evidence="3">DSM 26170</strain>
    </source>
</reference>
<dbReference type="OrthoDB" id="9767864at2"/>
<feature type="domain" description="Tail sheath protein subtilisin-like" evidence="2">
    <location>
        <begin position="202"/>
        <end position="332"/>
    </location>
</feature>
<dbReference type="AlphaFoldDB" id="A0A238WXB4"/>
<dbReference type="InterPro" id="IPR035089">
    <property type="entry name" value="Phage_sheath_subtilisin"/>
</dbReference>
<gene>
    <name evidence="4" type="ORF">EYF88_10825</name>
    <name evidence="3" type="ORF">SAMN06265378_106179</name>
</gene>
<dbReference type="Pfam" id="PF04984">
    <property type="entry name" value="Phage_sheath_1"/>
    <property type="match status" value="1"/>
</dbReference>
<organism evidence="3 5">
    <name type="scientific">Paracoccus sediminis</name>
    <dbReference type="NCBI Taxonomy" id="1214787"/>
    <lineage>
        <taxon>Bacteria</taxon>
        <taxon>Pseudomonadati</taxon>
        <taxon>Pseudomonadota</taxon>
        <taxon>Alphaproteobacteria</taxon>
        <taxon>Rhodobacterales</taxon>
        <taxon>Paracoccaceae</taxon>
        <taxon>Paracoccus</taxon>
    </lineage>
</organism>
<dbReference type="Proteomes" id="UP000292859">
    <property type="component" value="Unassembled WGS sequence"/>
</dbReference>
<dbReference type="InterPro" id="IPR052042">
    <property type="entry name" value="Tail_sheath_structural"/>
</dbReference>
<keyword evidence="6" id="KW-1185">Reference proteome</keyword>
<evidence type="ECO:0000313" key="3">
    <source>
        <dbReference type="EMBL" id="SNR51142.1"/>
    </source>
</evidence>
<accession>A0A238WXB4</accession>
<comment type="similarity">
    <text evidence="1">Belongs to the myoviridae tail sheath protein family.</text>
</comment>
<evidence type="ECO:0000313" key="6">
    <source>
        <dbReference type="Proteomes" id="UP000292859"/>
    </source>
</evidence>
<dbReference type="PANTHER" id="PTHR35861:SF1">
    <property type="entry name" value="PHAGE TAIL SHEATH PROTEIN"/>
    <property type="match status" value="1"/>
</dbReference>